<evidence type="ECO:0000256" key="10">
    <source>
        <dbReference type="ARBA" id="ARBA00022723"/>
    </source>
</evidence>
<dbReference type="PANTHER" id="PTHR11207">
    <property type="entry name" value="RIBONUCLEASE III"/>
    <property type="match status" value="1"/>
</dbReference>
<evidence type="ECO:0000256" key="12">
    <source>
        <dbReference type="ARBA" id="ARBA00022801"/>
    </source>
</evidence>
<dbReference type="GO" id="GO:0010468">
    <property type="term" value="P:regulation of gene expression"/>
    <property type="evidence" value="ECO:0007669"/>
    <property type="project" value="TreeGrafter"/>
</dbReference>
<feature type="domain" description="DRBM" evidence="16">
    <location>
        <begin position="166"/>
        <end position="235"/>
    </location>
</feature>
<dbReference type="PROSITE" id="PS50137">
    <property type="entry name" value="DS_RBD"/>
    <property type="match status" value="1"/>
</dbReference>
<comment type="function">
    <text evidence="15">Digests double-stranded RNA. Involved in the processing of primary rRNA transcript to yield the immediate precursors to the large and small rRNAs (23S and 16S). Processes some mRNAs, and tRNAs when they are encoded in the rRNA operon. Processes pre-crRNA and tracrRNA of type II CRISPR loci if present in the organism.</text>
</comment>
<evidence type="ECO:0000256" key="5">
    <source>
        <dbReference type="ARBA" id="ARBA00022490"/>
    </source>
</evidence>
<evidence type="ECO:0000259" key="16">
    <source>
        <dbReference type="PROSITE" id="PS50137"/>
    </source>
</evidence>
<dbReference type="InterPro" id="IPR036389">
    <property type="entry name" value="RNase_III_sf"/>
</dbReference>
<dbReference type="SUPFAM" id="SSF54768">
    <property type="entry name" value="dsRNA-binding domain-like"/>
    <property type="match status" value="1"/>
</dbReference>
<evidence type="ECO:0000256" key="8">
    <source>
        <dbReference type="ARBA" id="ARBA00022694"/>
    </source>
</evidence>
<evidence type="ECO:0000313" key="19">
    <source>
        <dbReference type="Proteomes" id="UP000032233"/>
    </source>
</evidence>
<accession>A0A0D2GLN7</accession>
<comment type="similarity">
    <text evidence="3">Belongs to the ribonuclease III family.</text>
</comment>
<gene>
    <name evidence="15" type="primary">rnc</name>
    <name evidence="18" type="ORF">X474_02435</name>
</gene>
<keyword evidence="15" id="KW-0699">rRNA-binding</keyword>
<keyword evidence="11 15" id="KW-0255">Endonuclease</keyword>
<evidence type="ECO:0000313" key="18">
    <source>
        <dbReference type="EMBL" id="KIX15577.1"/>
    </source>
</evidence>
<keyword evidence="5 15" id="KW-0963">Cytoplasm</keyword>
<dbReference type="InParanoid" id="A0A0D2GLN7"/>
<sequence length="243" mass="26983">MMDDERQEELEELAALLGHKFNDLELLATAMHHSSYVHEHADLNLESNERLEFLGDAVLELCVTEMLYQRFPAASEGRLSKARASMVNEHRLAAIARSLNLGGFLLLGRGEEIQSGSNKPSILADALEAVLAATYLDGGLEVTDAIITRLLGPYAEGAIAKAPQKDFKTRIQEFVQEELHVTPRYQLLETQGPDHDKTFRVALSIKSERVARGVGKSKKEAEQNAARRCLELIEKEGTDFLAK</sequence>
<comment type="cofactor">
    <cofactor evidence="15">
        <name>Mg(2+)</name>
        <dbReference type="ChEBI" id="CHEBI:18420"/>
    </cofactor>
</comment>
<keyword evidence="10 15" id="KW-0479">Metal-binding</keyword>
<dbReference type="EC" id="3.1.26.3" evidence="15"/>
<dbReference type="InterPro" id="IPR014720">
    <property type="entry name" value="dsRBD_dom"/>
</dbReference>
<comment type="caution">
    <text evidence="18">The sequence shown here is derived from an EMBL/GenBank/DDBJ whole genome shotgun (WGS) entry which is preliminary data.</text>
</comment>
<dbReference type="GO" id="GO:0006397">
    <property type="term" value="P:mRNA processing"/>
    <property type="evidence" value="ECO:0007669"/>
    <property type="project" value="UniProtKB-UniRule"/>
</dbReference>
<feature type="active site" evidence="15">
    <location>
        <position position="56"/>
    </location>
</feature>
<dbReference type="Pfam" id="PF00035">
    <property type="entry name" value="dsrm"/>
    <property type="match status" value="1"/>
</dbReference>
<dbReference type="GO" id="GO:0046872">
    <property type="term" value="F:metal ion binding"/>
    <property type="evidence" value="ECO:0007669"/>
    <property type="project" value="UniProtKB-KW"/>
</dbReference>
<proteinExistence type="inferred from homology"/>
<dbReference type="PATRIC" id="fig|1429043.3.peg.511"/>
<evidence type="ECO:0000256" key="4">
    <source>
        <dbReference type="ARBA" id="ARBA00011738"/>
    </source>
</evidence>
<dbReference type="AlphaFoldDB" id="A0A0D2GLN7"/>
<evidence type="ECO:0000256" key="14">
    <source>
        <dbReference type="ARBA" id="ARBA00022884"/>
    </source>
</evidence>
<protein>
    <recommendedName>
        <fullName evidence="15">Ribonuclease 3</fullName>
        <ecNumber evidence="15">3.1.26.3</ecNumber>
    </recommendedName>
    <alternativeName>
        <fullName evidence="15">Ribonuclease III</fullName>
        <shortName evidence="15">RNase III</shortName>
    </alternativeName>
</protein>
<dbReference type="Pfam" id="PF14622">
    <property type="entry name" value="Ribonucleas_3_3"/>
    <property type="match status" value="1"/>
</dbReference>
<comment type="subunit">
    <text evidence="4 15">Homodimer.</text>
</comment>
<dbReference type="FunFam" id="3.30.160.20:FF:000003">
    <property type="entry name" value="Ribonuclease 3"/>
    <property type="match status" value="1"/>
</dbReference>
<comment type="catalytic activity">
    <reaction evidence="1 15">
        <text>Endonucleolytic cleavage to 5'-phosphomonoester.</text>
        <dbReference type="EC" id="3.1.26.3"/>
    </reaction>
</comment>
<dbReference type="PANTHER" id="PTHR11207:SF0">
    <property type="entry name" value="RIBONUCLEASE 3"/>
    <property type="match status" value="1"/>
</dbReference>
<dbReference type="GO" id="GO:0006364">
    <property type="term" value="P:rRNA processing"/>
    <property type="evidence" value="ECO:0007669"/>
    <property type="project" value="UniProtKB-UniRule"/>
</dbReference>
<dbReference type="GO" id="GO:0004525">
    <property type="term" value="F:ribonuclease III activity"/>
    <property type="evidence" value="ECO:0007669"/>
    <property type="project" value="UniProtKB-UniRule"/>
</dbReference>
<dbReference type="CDD" id="cd00593">
    <property type="entry name" value="RIBOc"/>
    <property type="match status" value="1"/>
</dbReference>
<evidence type="ECO:0000256" key="3">
    <source>
        <dbReference type="ARBA" id="ARBA00010183"/>
    </source>
</evidence>
<dbReference type="CDD" id="cd10845">
    <property type="entry name" value="DSRM_RNAse_III_family"/>
    <property type="match status" value="1"/>
</dbReference>
<keyword evidence="12 15" id="KW-0378">Hydrolase</keyword>
<feature type="binding site" evidence="15">
    <location>
        <position position="52"/>
    </location>
    <ligand>
        <name>Mg(2+)</name>
        <dbReference type="ChEBI" id="CHEBI:18420"/>
    </ligand>
</feature>
<dbReference type="InterPro" id="IPR000999">
    <property type="entry name" value="RNase_III_dom"/>
</dbReference>
<keyword evidence="9 15" id="KW-0540">Nuclease</keyword>
<dbReference type="SMART" id="SM00535">
    <property type="entry name" value="RIBOc"/>
    <property type="match status" value="1"/>
</dbReference>
<keyword evidence="13 15" id="KW-0460">Magnesium</keyword>
<evidence type="ECO:0000256" key="1">
    <source>
        <dbReference type="ARBA" id="ARBA00000109"/>
    </source>
</evidence>
<keyword evidence="8 15" id="KW-0819">tRNA processing</keyword>
<keyword evidence="14 15" id="KW-0694">RNA-binding</keyword>
<dbReference type="FunCoup" id="A0A0D2GLN7">
    <property type="interactions" value="473"/>
</dbReference>
<evidence type="ECO:0000256" key="13">
    <source>
        <dbReference type="ARBA" id="ARBA00022842"/>
    </source>
</evidence>
<dbReference type="GO" id="GO:0019843">
    <property type="term" value="F:rRNA binding"/>
    <property type="evidence" value="ECO:0007669"/>
    <property type="project" value="UniProtKB-KW"/>
</dbReference>
<dbReference type="NCBIfam" id="TIGR02191">
    <property type="entry name" value="RNaseIII"/>
    <property type="match status" value="1"/>
</dbReference>
<dbReference type="SUPFAM" id="SSF69065">
    <property type="entry name" value="RNase III domain-like"/>
    <property type="match status" value="1"/>
</dbReference>
<evidence type="ECO:0000256" key="9">
    <source>
        <dbReference type="ARBA" id="ARBA00022722"/>
    </source>
</evidence>
<feature type="domain" description="RNase III" evidence="17">
    <location>
        <begin position="10"/>
        <end position="139"/>
    </location>
</feature>
<dbReference type="InterPro" id="IPR011907">
    <property type="entry name" value="RNase_III"/>
</dbReference>
<dbReference type="FunFam" id="1.10.1520.10:FF:000001">
    <property type="entry name" value="Ribonuclease 3"/>
    <property type="match status" value="1"/>
</dbReference>
<dbReference type="GO" id="GO:0042802">
    <property type="term" value="F:identical protein binding"/>
    <property type="evidence" value="ECO:0007669"/>
    <property type="project" value="UniProtKB-ARBA"/>
</dbReference>
<evidence type="ECO:0000259" key="17">
    <source>
        <dbReference type="PROSITE" id="PS50142"/>
    </source>
</evidence>
<dbReference type="GO" id="GO:0003725">
    <property type="term" value="F:double-stranded RNA binding"/>
    <property type="evidence" value="ECO:0007669"/>
    <property type="project" value="TreeGrafter"/>
</dbReference>
<feature type="binding site" evidence="15">
    <location>
        <position position="128"/>
    </location>
    <ligand>
        <name>Mg(2+)</name>
        <dbReference type="ChEBI" id="CHEBI:18420"/>
    </ligand>
</feature>
<keyword evidence="6 15" id="KW-0698">rRNA processing</keyword>
<feature type="active site" evidence="15">
    <location>
        <position position="128"/>
    </location>
</feature>
<dbReference type="Proteomes" id="UP000032233">
    <property type="component" value="Unassembled WGS sequence"/>
</dbReference>
<dbReference type="PROSITE" id="PS00517">
    <property type="entry name" value="RNASE_3_1"/>
    <property type="match status" value="1"/>
</dbReference>
<organism evidence="18 19">
    <name type="scientific">Dethiosulfatarculus sandiegensis</name>
    <dbReference type="NCBI Taxonomy" id="1429043"/>
    <lineage>
        <taxon>Bacteria</taxon>
        <taxon>Pseudomonadati</taxon>
        <taxon>Thermodesulfobacteriota</taxon>
        <taxon>Desulfarculia</taxon>
        <taxon>Desulfarculales</taxon>
        <taxon>Desulfarculaceae</taxon>
        <taxon>Dethiosulfatarculus</taxon>
    </lineage>
</organism>
<evidence type="ECO:0000256" key="2">
    <source>
        <dbReference type="ARBA" id="ARBA00004496"/>
    </source>
</evidence>
<name>A0A0D2GLN7_9BACT</name>
<dbReference type="Gene3D" id="3.30.160.20">
    <property type="match status" value="1"/>
</dbReference>
<keyword evidence="19" id="KW-1185">Reference proteome</keyword>
<dbReference type="GO" id="GO:0005737">
    <property type="term" value="C:cytoplasm"/>
    <property type="evidence" value="ECO:0007669"/>
    <property type="project" value="UniProtKB-SubCell"/>
</dbReference>
<evidence type="ECO:0000256" key="11">
    <source>
        <dbReference type="ARBA" id="ARBA00022759"/>
    </source>
</evidence>
<feature type="binding site" evidence="15">
    <location>
        <position position="125"/>
    </location>
    <ligand>
        <name>Mg(2+)</name>
        <dbReference type="ChEBI" id="CHEBI:18420"/>
    </ligand>
</feature>
<evidence type="ECO:0000256" key="7">
    <source>
        <dbReference type="ARBA" id="ARBA00022664"/>
    </source>
</evidence>
<dbReference type="SMART" id="SM00358">
    <property type="entry name" value="DSRM"/>
    <property type="match status" value="1"/>
</dbReference>
<dbReference type="HAMAP" id="MF_00104">
    <property type="entry name" value="RNase_III"/>
    <property type="match status" value="1"/>
</dbReference>
<evidence type="ECO:0000256" key="15">
    <source>
        <dbReference type="HAMAP-Rule" id="MF_00104"/>
    </source>
</evidence>
<keyword evidence="7 15" id="KW-0507">mRNA processing</keyword>
<dbReference type="STRING" id="1429043.X474_02435"/>
<dbReference type="Gene3D" id="1.10.1520.10">
    <property type="entry name" value="Ribonuclease III domain"/>
    <property type="match status" value="1"/>
</dbReference>
<reference evidence="18 19" key="1">
    <citation type="submission" date="2013-11" db="EMBL/GenBank/DDBJ databases">
        <title>Metagenomic analysis of a methanogenic consortium involved in long chain n-alkane degradation.</title>
        <authorList>
            <person name="Davidova I.A."/>
            <person name="Callaghan A.V."/>
            <person name="Wawrik B."/>
            <person name="Pruitt S."/>
            <person name="Marks C."/>
            <person name="Duncan K.E."/>
            <person name="Suflita J.M."/>
        </authorList>
    </citation>
    <scope>NUCLEOTIDE SEQUENCE [LARGE SCALE GENOMIC DNA]</scope>
    <source>
        <strain evidence="18 19">SPR</strain>
    </source>
</reference>
<dbReference type="GO" id="GO:0008033">
    <property type="term" value="P:tRNA processing"/>
    <property type="evidence" value="ECO:0007669"/>
    <property type="project" value="UniProtKB-KW"/>
</dbReference>
<comment type="subcellular location">
    <subcellularLocation>
        <location evidence="2 15">Cytoplasm</location>
    </subcellularLocation>
</comment>
<evidence type="ECO:0000256" key="6">
    <source>
        <dbReference type="ARBA" id="ARBA00022552"/>
    </source>
</evidence>
<dbReference type="PROSITE" id="PS50142">
    <property type="entry name" value="RNASE_3_2"/>
    <property type="match status" value="1"/>
</dbReference>
<dbReference type="EMBL" id="AZAC01000002">
    <property type="protein sequence ID" value="KIX15577.1"/>
    <property type="molecule type" value="Genomic_DNA"/>
</dbReference>